<evidence type="ECO:0000256" key="1">
    <source>
        <dbReference type="SAM" id="MobiDB-lite"/>
    </source>
</evidence>
<keyword evidence="3" id="KW-1185">Reference proteome</keyword>
<name>A0A4C1ZD58_EUMVA</name>
<gene>
    <name evidence="2" type="ORF">EVAR_62953_1</name>
</gene>
<protein>
    <submittedName>
        <fullName evidence="2">Uncharacterized protein</fullName>
    </submittedName>
</protein>
<sequence>MVVVVEKGGLVLAILCHDLYLNPLVRSASQTQHRRHPTTFRCGPTTRAVSPSSKSSPVLENSTKRHFPFTNDIFLRELHRAVYSIGLSDSGS</sequence>
<dbReference type="AlphaFoldDB" id="A0A4C1ZD58"/>
<dbReference type="Proteomes" id="UP000299102">
    <property type="component" value="Unassembled WGS sequence"/>
</dbReference>
<evidence type="ECO:0000313" key="3">
    <source>
        <dbReference type="Proteomes" id="UP000299102"/>
    </source>
</evidence>
<proteinExistence type="predicted"/>
<organism evidence="2 3">
    <name type="scientific">Eumeta variegata</name>
    <name type="common">Bagworm moth</name>
    <name type="synonym">Eumeta japonica</name>
    <dbReference type="NCBI Taxonomy" id="151549"/>
    <lineage>
        <taxon>Eukaryota</taxon>
        <taxon>Metazoa</taxon>
        <taxon>Ecdysozoa</taxon>
        <taxon>Arthropoda</taxon>
        <taxon>Hexapoda</taxon>
        <taxon>Insecta</taxon>
        <taxon>Pterygota</taxon>
        <taxon>Neoptera</taxon>
        <taxon>Endopterygota</taxon>
        <taxon>Lepidoptera</taxon>
        <taxon>Glossata</taxon>
        <taxon>Ditrysia</taxon>
        <taxon>Tineoidea</taxon>
        <taxon>Psychidae</taxon>
        <taxon>Oiketicinae</taxon>
        <taxon>Eumeta</taxon>
    </lineage>
</organism>
<comment type="caution">
    <text evidence="2">The sequence shown here is derived from an EMBL/GenBank/DDBJ whole genome shotgun (WGS) entry which is preliminary data.</text>
</comment>
<accession>A0A4C1ZD58</accession>
<feature type="region of interest" description="Disordered" evidence="1">
    <location>
        <begin position="31"/>
        <end position="61"/>
    </location>
</feature>
<evidence type="ECO:0000313" key="2">
    <source>
        <dbReference type="EMBL" id="GBP86516.1"/>
    </source>
</evidence>
<reference evidence="2 3" key="1">
    <citation type="journal article" date="2019" name="Commun. Biol.">
        <title>The bagworm genome reveals a unique fibroin gene that provides high tensile strength.</title>
        <authorList>
            <person name="Kono N."/>
            <person name="Nakamura H."/>
            <person name="Ohtoshi R."/>
            <person name="Tomita M."/>
            <person name="Numata K."/>
            <person name="Arakawa K."/>
        </authorList>
    </citation>
    <scope>NUCLEOTIDE SEQUENCE [LARGE SCALE GENOMIC DNA]</scope>
</reference>
<dbReference type="EMBL" id="BGZK01001800">
    <property type="protein sequence ID" value="GBP86516.1"/>
    <property type="molecule type" value="Genomic_DNA"/>
</dbReference>
<feature type="compositionally biased region" description="Polar residues" evidence="1">
    <location>
        <begin position="47"/>
        <end position="61"/>
    </location>
</feature>